<proteinExistence type="predicted"/>
<dbReference type="CTD" id="9819855"/>
<reference evidence="1 2" key="1">
    <citation type="submission" date="2019-12" db="EMBL/GenBank/DDBJ databases">
        <title>Chromosome-level assembly of the Caenorhabditis remanei genome.</title>
        <authorList>
            <person name="Teterina A.A."/>
            <person name="Willis J.H."/>
            <person name="Phillips P.C."/>
        </authorList>
    </citation>
    <scope>NUCLEOTIDE SEQUENCE [LARGE SCALE GENOMIC DNA]</scope>
    <source>
        <strain evidence="1 2">PX506</strain>
        <tissue evidence="1">Whole organism</tissue>
    </source>
</reference>
<dbReference type="RefSeq" id="XP_053582446.1">
    <property type="nucleotide sequence ID" value="XM_053733533.1"/>
</dbReference>
<organism evidence="1 2">
    <name type="scientific">Caenorhabditis remanei</name>
    <name type="common">Caenorhabditis vulgaris</name>
    <dbReference type="NCBI Taxonomy" id="31234"/>
    <lineage>
        <taxon>Eukaryota</taxon>
        <taxon>Metazoa</taxon>
        <taxon>Ecdysozoa</taxon>
        <taxon>Nematoda</taxon>
        <taxon>Chromadorea</taxon>
        <taxon>Rhabditida</taxon>
        <taxon>Rhabditina</taxon>
        <taxon>Rhabditomorpha</taxon>
        <taxon>Rhabditoidea</taxon>
        <taxon>Rhabditidae</taxon>
        <taxon>Peloderinae</taxon>
        <taxon>Caenorhabditis</taxon>
    </lineage>
</organism>
<evidence type="ECO:0000313" key="2">
    <source>
        <dbReference type="Proteomes" id="UP000483820"/>
    </source>
</evidence>
<dbReference type="Proteomes" id="UP000483820">
    <property type="component" value="Chromosome V"/>
</dbReference>
<evidence type="ECO:0000313" key="1">
    <source>
        <dbReference type="EMBL" id="KAF1753804.1"/>
    </source>
</evidence>
<dbReference type="EMBL" id="WUAV01000005">
    <property type="protein sequence ID" value="KAF1753804.1"/>
    <property type="molecule type" value="Genomic_DNA"/>
</dbReference>
<gene>
    <name evidence="1" type="ORF">GCK72_020361</name>
</gene>
<accession>A0A6A5GGB8</accession>
<comment type="caution">
    <text evidence="1">The sequence shown here is derived from an EMBL/GenBank/DDBJ whole genome shotgun (WGS) entry which is preliminary data.</text>
</comment>
<dbReference type="AlphaFoldDB" id="A0A6A5GGB8"/>
<sequence length="69" mass="7732">MVIVREPVVISGDPPVVHVNNKTKVTALPTNYNKNKNALVVKNVKNADYGVYMTGNMKKYKFVAKPEKK</sequence>
<dbReference type="GeneID" id="9819855"/>
<dbReference type="KEGG" id="crq:GCK72_020361"/>
<protein>
    <submittedName>
        <fullName evidence="1">Uncharacterized protein</fullName>
    </submittedName>
</protein>
<name>A0A6A5GGB8_CAERE</name>